<dbReference type="RefSeq" id="XP_009532967.1">
    <property type="nucleotide sequence ID" value="XM_009534672.1"/>
</dbReference>
<reference evidence="1 2" key="1">
    <citation type="journal article" date="2006" name="Science">
        <title>Phytophthora genome sequences uncover evolutionary origins and mechanisms of pathogenesis.</title>
        <authorList>
            <person name="Tyler B.M."/>
            <person name="Tripathy S."/>
            <person name="Zhang X."/>
            <person name="Dehal P."/>
            <person name="Jiang R.H."/>
            <person name="Aerts A."/>
            <person name="Arredondo F.D."/>
            <person name="Baxter L."/>
            <person name="Bensasson D."/>
            <person name="Beynon J.L."/>
            <person name="Chapman J."/>
            <person name="Damasceno C.M."/>
            <person name="Dorrance A.E."/>
            <person name="Dou D."/>
            <person name="Dickerman A.W."/>
            <person name="Dubchak I.L."/>
            <person name="Garbelotto M."/>
            <person name="Gijzen M."/>
            <person name="Gordon S.G."/>
            <person name="Govers F."/>
            <person name="Grunwald N.J."/>
            <person name="Huang W."/>
            <person name="Ivors K.L."/>
            <person name="Jones R.W."/>
            <person name="Kamoun S."/>
            <person name="Krampis K."/>
            <person name="Lamour K.H."/>
            <person name="Lee M.K."/>
            <person name="McDonald W.H."/>
            <person name="Medina M."/>
            <person name="Meijer H.J."/>
            <person name="Nordberg E.K."/>
            <person name="Maclean D.J."/>
            <person name="Ospina-Giraldo M.D."/>
            <person name="Morris P.F."/>
            <person name="Phuntumart V."/>
            <person name="Putnam N.H."/>
            <person name="Rash S."/>
            <person name="Rose J.K."/>
            <person name="Sakihama Y."/>
            <person name="Salamov A.A."/>
            <person name="Savidor A."/>
            <person name="Scheuring C.F."/>
            <person name="Smith B.M."/>
            <person name="Sobral B.W."/>
            <person name="Terry A."/>
            <person name="Torto-Alalibo T.A."/>
            <person name="Win J."/>
            <person name="Xu Z."/>
            <person name="Zhang H."/>
            <person name="Grigoriev I.V."/>
            <person name="Rokhsar D.S."/>
            <person name="Boore J.L."/>
        </authorList>
    </citation>
    <scope>NUCLEOTIDE SEQUENCE [LARGE SCALE GENOMIC DNA]</scope>
    <source>
        <strain evidence="1 2">P6497</strain>
    </source>
</reference>
<dbReference type="GeneID" id="20659950"/>
<gene>
    <name evidence="1" type="ORF">PHYSODRAFT_517615</name>
</gene>
<dbReference type="InParanoid" id="G4ZXX4"/>
<protein>
    <submittedName>
        <fullName evidence="1">Uncharacterized protein</fullName>
    </submittedName>
</protein>
<dbReference type="KEGG" id="psoj:PHYSODRAFT_517615"/>
<proteinExistence type="predicted"/>
<organism evidence="1 2">
    <name type="scientific">Phytophthora sojae (strain P6497)</name>
    <name type="common">Soybean stem and root rot agent</name>
    <name type="synonym">Phytophthora megasperma f. sp. glycines</name>
    <dbReference type="NCBI Taxonomy" id="1094619"/>
    <lineage>
        <taxon>Eukaryota</taxon>
        <taxon>Sar</taxon>
        <taxon>Stramenopiles</taxon>
        <taxon>Oomycota</taxon>
        <taxon>Peronosporomycetes</taxon>
        <taxon>Peronosporales</taxon>
        <taxon>Peronosporaceae</taxon>
        <taxon>Phytophthora</taxon>
    </lineage>
</organism>
<dbReference type="OMA" id="FYKWING"/>
<name>G4ZXX4_PHYSP</name>
<sequence>MPLDGQVHQLHSVLGRLQGHLNEMEAYARYHERLVKRLEMMQNKPEEHQDELIPAYVLDLLAGPTSQLVDQVRVLSQRFVAAMTEDEALFYKWINGLVLSMNSGGDVESTVSPIENTTYSALYAQIQEVQTLFQAHATQIQQIEQGYKAEWEKWSSRQKSRSRVQQMETKAEKFTLEVQTRELFDPQKLFLRSQRSWETLNTSRSKSAGANVHLASQEGIERLQSQLASVIKEITQEYCDLELR</sequence>
<keyword evidence="2" id="KW-1185">Reference proteome</keyword>
<dbReference type="AlphaFoldDB" id="G4ZXX4"/>
<evidence type="ECO:0000313" key="2">
    <source>
        <dbReference type="Proteomes" id="UP000002640"/>
    </source>
</evidence>
<dbReference type="SMR" id="G4ZXX4"/>
<dbReference type="EMBL" id="JH159157">
    <property type="protein sequence ID" value="EGZ12634.1"/>
    <property type="molecule type" value="Genomic_DNA"/>
</dbReference>
<accession>G4ZXX4</accession>
<dbReference type="Proteomes" id="UP000002640">
    <property type="component" value="Unassembled WGS sequence"/>
</dbReference>
<evidence type="ECO:0000313" key="1">
    <source>
        <dbReference type="EMBL" id="EGZ12634.1"/>
    </source>
</evidence>